<feature type="compositionally biased region" description="Low complexity" evidence="1">
    <location>
        <begin position="88"/>
        <end position="99"/>
    </location>
</feature>
<dbReference type="Pfam" id="PF09159">
    <property type="entry name" value="Ydc2-catalyt"/>
    <property type="match status" value="1"/>
</dbReference>
<accession>A0AA39R677</accession>
<reference evidence="3" key="1">
    <citation type="submission" date="2023-03" db="EMBL/GenBank/DDBJ databases">
        <title>Complete genome of Cladonia borealis.</title>
        <authorList>
            <person name="Park H."/>
        </authorList>
    </citation>
    <scope>NUCLEOTIDE SEQUENCE</scope>
    <source>
        <strain evidence="3">ANT050790</strain>
    </source>
</reference>
<dbReference type="InterPro" id="IPR012337">
    <property type="entry name" value="RNaseH-like_sf"/>
</dbReference>
<evidence type="ECO:0000256" key="1">
    <source>
        <dbReference type="SAM" id="MobiDB-lite"/>
    </source>
</evidence>
<dbReference type="GO" id="GO:0070336">
    <property type="term" value="F:flap-structured DNA binding"/>
    <property type="evidence" value="ECO:0007669"/>
    <property type="project" value="TreeGrafter"/>
</dbReference>
<dbReference type="AlphaFoldDB" id="A0AA39R677"/>
<evidence type="ECO:0000259" key="2">
    <source>
        <dbReference type="Pfam" id="PF09159"/>
    </source>
</evidence>
<keyword evidence="4" id="KW-1185">Reference proteome</keyword>
<protein>
    <recommendedName>
        <fullName evidence="2">Mitochondrial resolvase Ydc2 catalytic domain-containing protein</fullName>
    </recommendedName>
</protein>
<dbReference type="EMBL" id="JAFEKC020000005">
    <property type="protein sequence ID" value="KAK0514206.1"/>
    <property type="molecule type" value="Genomic_DNA"/>
</dbReference>
<dbReference type="PANTHER" id="PTHR28072:SF1">
    <property type="entry name" value="CRUCIFORM CUTTING ENDONUCLEASE 1, MITOCHONDRIAL-RELATED"/>
    <property type="match status" value="1"/>
</dbReference>
<sequence>MASSLSWLHTCKLSQLKALAIATGINSSGTKTLLTTQLLSHLPNGHFNPNNTNPPNHSTNNDPLNIISIDMGIRNLAYCRILLPQSHSPPSKSKSKPSSIPTTTLGPPKITEWTRIAISPRTLPLPSNPPSKTTTKEPFDPPTYSHHAYTLVLTLLSPSPPPTHILIERQRYRSMGGASVQEWTLRGMAWVQWEKNRRLIMEKGVQALDELGKG</sequence>
<evidence type="ECO:0000313" key="4">
    <source>
        <dbReference type="Proteomes" id="UP001166286"/>
    </source>
</evidence>
<feature type="region of interest" description="Disordered" evidence="1">
    <location>
        <begin position="120"/>
        <end position="141"/>
    </location>
</feature>
<dbReference type="PANTHER" id="PTHR28072">
    <property type="entry name" value="CRUCIFORM CUTTING ENDONUCLEASE 1, MITOCHONDRIAL-RELATED"/>
    <property type="match status" value="1"/>
</dbReference>
<dbReference type="InterPro" id="IPR015242">
    <property type="entry name" value="Ydc2_cat"/>
</dbReference>
<comment type="caution">
    <text evidence="3">The sequence shown here is derived from an EMBL/GenBank/DDBJ whole genome shotgun (WGS) entry which is preliminary data.</text>
</comment>
<dbReference type="SUPFAM" id="SSF53098">
    <property type="entry name" value="Ribonuclease H-like"/>
    <property type="match status" value="1"/>
</dbReference>
<feature type="domain" description="Mitochondrial resolvase Ydc2 catalytic" evidence="2">
    <location>
        <begin position="66"/>
        <end position="186"/>
    </location>
</feature>
<evidence type="ECO:0000313" key="3">
    <source>
        <dbReference type="EMBL" id="KAK0514206.1"/>
    </source>
</evidence>
<dbReference type="Gene3D" id="3.30.420.10">
    <property type="entry name" value="Ribonuclease H-like superfamily/Ribonuclease H"/>
    <property type="match status" value="1"/>
</dbReference>
<dbReference type="GO" id="GO:0000402">
    <property type="term" value="F:crossed form four-way junction DNA binding"/>
    <property type="evidence" value="ECO:0007669"/>
    <property type="project" value="TreeGrafter"/>
</dbReference>
<dbReference type="InterPro" id="IPR036397">
    <property type="entry name" value="RNaseH_sf"/>
</dbReference>
<dbReference type="InterPro" id="IPR039197">
    <property type="entry name" value="Mrs1/Cce1"/>
</dbReference>
<proteinExistence type="predicted"/>
<name>A0AA39R677_9LECA</name>
<gene>
    <name evidence="3" type="ORF">JMJ35_002823</name>
</gene>
<dbReference type="GO" id="GO:0000403">
    <property type="term" value="F:Y-form DNA binding"/>
    <property type="evidence" value="ECO:0007669"/>
    <property type="project" value="TreeGrafter"/>
</dbReference>
<dbReference type="GO" id="GO:0005739">
    <property type="term" value="C:mitochondrion"/>
    <property type="evidence" value="ECO:0007669"/>
    <property type="project" value="TreeGrafter"/>
</dbReference>
<dbReference type="Proteomes" id="UP001166286">
    <property type="component" value="Unassembled WGS sequence"/>
</dbReference>
<dbReference type="GO" id="GO:0004520">
    <property type="term" value="F:DNA endonuclease activity"/>
    <property type="evidence" value="ECO:0007669"/>
    <property type="project" value="TreeGrafter"/>
</dbReference>
<feature type="region of interest" description="Disordered" evidence="1">
    <location>
        <begin position="87"/>
        <end position="108"/>
    </location>
</feature>
<organism evidence="3 4">
    <name type="scientific">Cladonia borealis</name>
    <dbReference type="NCBI Taxonomy" id="184061"/>
    <lineage>
        <taxon>Eukaryota</taxon>
        <taxon>Fungi</taxon>
        <taxon>Dikarya</taxon>
        <taxon>Ascomycota</taxon>
        <taxon>Pezizomycotina</taxon>
        <taxon>Lecanoromycetes</taxon>
        <taxon>OSLEUM clade</taxon>
        <taxon>Lecanoromycetidae</taxon>
        <taxon>Lecanorales</taxon>
        <taxon>Lecanorineae</taxon>
        <taxon>Cladoniaceae</taxon>
        <taxon>Cladonia</taxon>
    </lineage>
</organism>